<dbReference type="InterPro" id="IPR011335">
    <property type="entry name" value="Restrct_endonuc-II-like"/>
</dbReference>
<dbReference type="PANTHER" id="PTHR35400">
    <property type="entry name" value="SLR1083 PROTEIN"/>
    <property type="match status" value="1"/>
</dbReference>
<keyword evidence="2" id="KW-0378">Hydrolase</keyword>
<dbReference type="Gene3D" id="3.90.1570.10">
    <property type="entry name" value="tt1808, chain A"/>
    <property type="match status" value="1"/>
</dbReference>
<feature type="domain" description="Putative restriction endonuclease" evidence="1">
    <location>
        <begin position="32"/>
        <end position="190"/>
    </location>
</feature>
<dbReference type="PANTHER" id="PTHR35400:SF3">
    <property type="entry name" value="SLL1072 PROTEIN"/>
    <property type="match status" value="1"/>
</dbReference>
<reference evidence="2 3" key="1">
    <citation type="submission" date="2019-07" db="EMBL/GenBank/DDBJ databases">
        <title>complete genome sequencing of Ornithinimicrobium sp. H23M54.</title>
        <authorList>
            <person name="Bae J.-W."/>
            <person name="Lee S.-Y."/>
        </authorList>
    </citation>
    <scope>NUCLEOTIDE SEQUENCE [LARGE SCALE GENOMIC DNA]</scope>
    <source>
        <strain evidence="2 3">H23M54</strain>
    </source>
</reference>
<dbReference type="Proteomes" id="UP000315395">
    <property type="component" value="Chromosome"/>
</dbReference>
<dbReference type="Pfam" id="PF05685">
    <property type="entry name" value="Uma2"/>
    <property type="match status" value="1"/>
</dbReference>
<dbReference type="CDD" id="cd06260">
    <property type="entry name" value="DUF820-like"/>
    <property type="match status" value="1"/>
</dbReference>
<gene>
    <name evidence="2" type="ORF">FNH13_16005</name>
</gene>
<dbReference type="KEGG" id="orz:FNH13_16005"/>
<evidence type="ECO:0000313" key="3">
    <source>
        <dbReference type="Proteomes" id="UP000315395"/>
    </source>
</evidence>
<accession>A0A516GE79</accession>
<protein>
    <submittedName>
        <fullName evidence="2">Uma2 family endonuclease</fullName>
    </submittedName>
</protein>
<proteinExistence type="predicted"/>
<keyword evidence="3" id="KW-1185">Reference proteome</keyword>
<keyword evidence="2" id="KW-0255">Endonuclease</keyword>
<dbReference type="GO" id="GO:0004519">
    <property type="term" value="F:endonuclease activity"/>
    <property type="evidence" value="ECO:0007669"/>
    <property type="project" value="UniProtKB-KW"/>
</dbReference>
<sequence>MAETLLVTREVEGWTMGVMTAMPRTGEEWTVDDLDRLPDDGLQYELLDGLLVVTPAPVLLHHRAVGNLHLVLRQACPPGLEVFFSPVDWRPDVQTSLQPDLLVVRTEDVAVKNITVPLVLAVEVLSPSTRRKDLVLKRSKYEDTGVQSYWLVDPEEPSVLALDLAAGRYVSAGEAHGSERLRLQRPFEVELVPAELVAPPPG</sequence>
<dbReference type="OrthoDB" id="9799703at2"/>
<keyword evidence="2" id="KW-0540">Nuclease</keyword>
<dbReference type="AlphaFoldDB" id="A0A516GE79"/>
<organism evidence="2 3">
    <name type="scientific">Ornithinimicrobium ciconiae</name>
    <dbReference type="NCBI Taxonomy" id="2594265"/>
    <lineage>
        <taxon>Bacteria</taxon>
        <taxon>Bacillati</taxon>
        <taxon>Actinomycetota</taxon>
        <taxon>Actinomycetes</taxon>
        <taxon>Micrococcales</taxon>
        <taxon>Ornithinimicrobiaceae</taxon>
        <taxon>Ornithinimicrobium</taxon>
    </lineage>
</organism>
<dbReference type="RefSeq" id="WP_143784372.1">
    <property type="nucleotide sequence ID" value="NZ_CP041616.1"/>
</dbReference>
<dbReference type="SUPFAM" id="SSF52980">
    <property type="entry name" value="Restriction endonuclease-like"/>
    <property type="match status" value="1"/>
</dbReference>
<evidence type="ECO:0000259" key="1">
    <source>
        <dbReference type="Pfam" id="PF05685"/>
    </source>
</evidence>
<dbReference type="InterPro" id="IPR008538">
    <property type="entry name" value="Uma2"/>
</dbReference>
<evidence type="ECO:0000313" key="2">
    <source>
        <dbReference type="EMBL" id="QDO89650.1"/>
    </source>
</evidence>
<dbReference type="InterPro" id="IPR012296">
    <property type="entry name" value="Nuclease_put_TT1808"/>
</dbReference>
<dbReference type="EMBL" id="CP041616">
    <property type="protein sequence ID" value="QDO89650.1"/>
    <property type="molecule type" value="Genomic_DNA"/>
</dbReference>
<name>A0A516GE79_9MICO</name>